<comment type="caution">
    <text evidence="4">The sequence shown here is derived from an EMBL/GenBank/DDBJ whole genome shotgun (WGS) entry which is preliminary data.</text>
</comment>
<evidence type="ECO:0000256" key="2">
    <source>
        <dbReference type="ARBA" id="ARBA00023445"/>
    </source>
</evidence>
<evidence type="ECO:0000313" key="5">
    <source>
        <dbReference type="Proteomes" id="UP000481861"/>
    </source>
</evidence>
<dbReference type="EMBL" id="JAADJZ010000024">
    <property type="protein sequence ID" value="KAF2867210.1"/>
    <property type="molecule type" value="Genomic_DNA"/>
</dbReference>
<name>A0A7C8I7K4_9PLEO</name>
<dbReference type="PANTHER" id="PTHR10366:SF564">
    <property type="entry name" value="STEROL-4-ALPHA-CARBOXYLATE 3-DEHYDROGENASE, DECARBOXYLATING"/>
    <property type="match status" value="1"/>
</dbReference>
<dbReference type="Pfam" id="PF01370">
    <property type="entry name" value="Epimerase"/>
    <property type="match status" value="1"/>
</dbReference>
<dbReference type="GO" id="GO:0016616">
    <property type="term" value="F:oxidoreductase activity, acting on the CH-OH group of donors, NAD or NADP as acceptor"/>
    <property type="evidence" value="ECO:0007669"/>
    <property type="project" value="TreeGrafter"/>
</dbReference>
<dbReference type="PANTHER" id="PTHR10366">
    <property type="entry name" value="NAD DEPENDENT EPIMERASE/DEHYDRATASE"/>
    <property type="match status" value="1"/>
</dbReference>
<comment type="similarity">
    <text evidence="2">Belongs to the NAD(P)-dependent epimerase/dehydratase family. Dihydroflavonol-4-reductase subfamily.</text>
</comment>
<feature type="domain" description="NAD-dependent epimerase/dehydratase" evidence="3">
    <location>
        <begin position="6"/>
        <end position="254"/>
    </location>
</feature>
<dbReference type="SUPFAM" id="SSF51735">
    <property type="entry name" value="NAD(P)-binding Rossmann-fold domains"/>
    <property type="match status" value="1"/>
</dbReference>
<dbReference type="InterPro" id="IPR036291">
    <property type="entry name" value="NAD(P)-bd_dom_sf"/>
</dbReference>
<evidence type="ECO:0000259" key="3">
    <source>
        <dbReference type="Pfam" id="PF01370"/>
    </source>
</evidence>
<sequence>MAGELVLITGTTGFLGYAVLRAALEAGYRVRAPIRDLSKAQAILSAPSIKALNPGSALDFVAVPDMLAPGAYDEVIKDVTLVIHVASPIPSAAKEGDDLHKVIVEPAIAGTMNVLKSASKVGTVKRVVVTSSVLAIANFAEVMAGTASKITESSRVEFVPPPYSDAGAAYGASKVGALNEAEAWVEKEKPSFDVVHICPTVIFGANELATTPEACFTSTNYLVLVPAAGKDADAFAGASIHLDDVATAHVKALDPKVPGNQAYITNSEEPEGSKFEQIMEIVARDYSDKVKEGVLSNNGKIVTLKAIVDSKKSQDVLGLKPKGFEQQVKSVIDHYLSLF</sequence>
<dbReference type="InterPro" id="IPR001509">
    <property type="entry name" value="Epimerase_deHydtase"/>
</dbReference>
<dbReference type="Proteomes" id="UP000481861">
    <property type="component" value="Unassembled WGS sequence"/>
</dbReference>
<organism evidence="4 5">
    <name type="scientific">Massariosphaeria phaeospora</name>
    <dbReference type="NCBI Taxonomy" id="100035"/>
    <lineage>
        <taxon>Eukaryota</taxon>
        <taxon>Fungi</taxon>
        <taxon>Dikarya</taxon>
        <taxon>Ascomycota</taxon>
        <taxon>Pezizomycotina</taxon>
        <taxon>Dothideomycetes</taxon>
        <taxon>Pleosporomycetidae</taxon>
        <taxon>Pleosporales</taxon>
        <taxon>Pleosporales incertae sedis</taxon>
        <taxon>Massariosphaeria</taxon>
    </lineage>
</organism>
<reference evidence="4 5" key="1">
    <citation type="submission" date="2020-01" db="EMBL/GenBank/DDBJ databases">
        <authorList>
            <consortium name="DOE Joint Genome Institute"/>
            <person name="Haridas S."/>
            <person name="Albert R."/>
            <person name="Binder M."/>
            <person name="Bloem J."/>
            <person name="Labutti K."/>
            <person name="Salamov A."/>
            <person name="Andreopoulos B."/>
            <person name="Baker S.E."/>
            <person name="Barry K."/>
            <person name="Bills G."/>
            <person name="Bluhm B.H."/>
            <person name="Cannon C."/>
            <person name="Castanera R."/>
            <person name="Culley D.E."/>
            <person name="Daum C."/>
            <person name="Ezra D."/>
            <person name="Gonzalez J.B."/>
            <person name="Henrissat B."/>
            <person name="Kuo A."/>
            <person name="Liang C."/>
            <person name="Lipzen A."/>
            <person name="Lutzoni F."/>
            <person name="Magnuson J."/>
            <person name="Mondo S."/>
            <person name="Nolan M."/>
            <person name="Ohm R."/>
            <person name="Pangilinan J."/>
            <person name="Park H.-J.H."/>
            <person name="Ramirez L."/>
            <person name="Alfaro M."/>
            <person name="Sun H."/>
            <person name="Tritt A."/>
            <person name="Yoshinaga Y."/>
            <person name="Zwiers L.-H.L."/>
            <person name="Turgeon B.G."/>
            <person name="Goodwin S.B."/>
            <person name="Spatafora J.W."/>
            <person name="Crous P.W."/>
            <person name="Grigoriev I.V."/>
        </authorList>
    </citation>
    <scope>NUCLEOTIDE SEQUENCE [LARGE SCALE GENOMIC DNA]</scope>
    <source>
        <strain evidence="4 5">CBS 611.86</strain>
    </source>
</reference>
<dbReference type="Gene3D" id="3.40.50.720">
    <property type="entry name" value="NAD(P)-binding Rossmann-like Domain"/>
    <property type="match status" value="1"/>
</dbReference>
<gene>
    <name evidence="4" type="ORF">BDV95DRAFT_598328</name>
</gene>
<dbReference type="OrthoDB" id="2735536at2759"/>
<dbReference type="InterPro" id="IPR050425">
    <property type="entry name" value="NAD(P)_dehydrat-like"/>
</dbReference>
<protein>
    <recommendedName>
        <fullName evidence="3">NAD-dependent epimerase/dehydratase domain-containing protein</fullName>
    </recommendedName>
</protein>
<keyword evidence="5" id="KW-1185">Reference proteome</keyword>
<proteinExistence type="inferred from homology"/>
<accession>A0A7C8I7K4</accession>
<evidence type="ECO:0000256" key="1">
    <source>
        <dbReference type="ARBA" id="ARBA00023002"/>
    </source>
</evidence>
<dbReference type="AlphaFoldDB" id="A0A7C8I7K4"/>
<evidence type="ECO:0000313" key="4">
    <source>
        <dbReference type="EMBL" id="KAF2867210.1"/>
    </source>
</evidence>
<keyword evidence="1" id="KW-0560">Oxidoreductase</keyword>